<name>A0ACC0W5N3_9STRA</name>
<proteinExistence type="predicted"/>
<protein>
    <submittedName>
        <fullName evidence="1">Uncharacterized protein</fullName>
    </submittedName>
</protein>
<evidence type="ECO:0000313" key="1">
    <source>
        <dbReference type="EMBL" id="KAI9913263.1"/>
    </source>
</evidence>
<accession>A0ACC0W5N3</accession>
<evidence type="ECO:0000313" key="2">
    <source>
        <dbReference type="Proteomes" id="UP001163321"/>
    </source>
</evidence>
<gene>
    <name evidence="1" type="ORF">PsorP6_004958</name>
</gene>
<dbReference type="EMBL" id="CM047583">
    <property type="protein sequence ID" value="KAI9913263.1"/>
    <property type="molecule type" value="Genomic_DNA"/>
</dbReference>
<comment type="caution">
    <text evidence="1">The sequence shown here is derived from an EMBL/GenBank/DDBJ whole genome shotgun (WGS) entry which is preliminary data.</text>
</comment>
<organism evidence="1 2">
    <name type="scientific">Peronosclerospora sorghi</name>
    <dbReference type="NCBI Taxonomy" id="230839"/>
    <lineage>
        <taxon>Eukaryota</taxon>
        <taxon>Sar</taxon>
        <taxon>Stramenopiles</taxon>
        <taxon>Oomycota</taxon>
        <taxon>Peronosporomycetes</taxon>
        <taxon>Peronosporales</taxon>
        <taxon>Peronosporaceae</taxon>
        <taxon>Peronosclerospora</taxon>
    </lineage>
</organism>
<keyword evidence="2" id="KW-1185">Reference proteome</keyword>
<sequence length="87" mass="10064">MQVQNIRMQVQPPVHFRIRATIDTTRRENLNWVSTNNARNVMPNAKSSVGTLCECLFLDPVVVSVESKLNDGKSNYRHFWNQHRGVL</sequence>
<dbReference type="Proteomes" id="UP001163321">
    <property type="component" value="Chromosome 4"/>
</dbReference>
<reference evidence="1 2" key="1">
    <citation type="journal article" date="2022" name="bioRxiv">
        <title>The genome of the oomycete Peronosclerospora sorghi, a cosmopolitan pathogen of maize and sorghum, is inflated with dispersed pseudogenes.</title>
        <authorList>
            <person name="Fletcher K."/>
            <person name="Martin F."/>
            <person name="Isakeit T."/>
            <person name="Cavanaugh K."/>
            <person name="Magill C."/>
            <person name="Michelmore R."/>
        </authorList>
    </citation>
    <scope>NUCLEOTIDE SEQUENCE [LARGE SCALE GENOMIC DNA]</scope>
    <source>
        <strain evidence="1">P6</strain>
    </source>
</reference>